<dbReference type="SMART" id="SM00174">
    <property type="entry name" value="RHO"/>
    <property type="match status" value="1"/>
</dbReference>
<dbReference type="Gene3D" id="3.40.50.300">
    <property type="entry name" value="P-loop containing nucleotide triphosphate hydrolases"/>
    <property type="match status" value="1"/>
</dbReference>
<keyword evidence="2" id="KW-0547">Nucleotide-binding</keyword>
<dbReference type="NCBIfam" id="TIGR00231">
    <property type="entry name" value="small_GTP"/>
    <property type="match status" value="1"/>
</dbReference>
<evidence type="ECO:0000313" key="5">
    <source>
        <dbReference type="EMBL" id="KAJ3431034.1"/>
    </source>
</evidence>
<organism evidence="5 6">
    <name type="scientific">Anaeramoeba flamelloides</name>
    <dbReference type="NCBI Taxonomy" id="1746091"/>
    <lineage>
        <taxon>Eukaryota</taxon>
        <taxon>Metamonada</taxon>
        <taxon>Anaeramoebidae</taxon>
        <taxon>Anaeramoeba</taxon>
    </lineage>
</organism>
<keyword evidence="4" id="KW-0449">Lipoprotein</keyword>
<evidence type="ECO:0000256" key="4">
    <source>
        <dbReference type="ARBA" id="ARBA00023288"/>
    </source>
</evidence>
<dbReference type="InterPro" id="IPR050209">
    <property type="entry name" value="Rab_GTPases_membrane_traffic"/>
</dbReference>
<dbReference type="PROSITE" id="PS51419">
    <property type="entry name" value="RAB"/>
    <property type="match status" value="1"/>
</dbReference>
<dbReference type="PROSITE" id="PS51421">
    <property type="entry name" value="RAS"/>
    <property type="match status" value="1"/>
</dbReference>
<accession>A0AAV7YUG0</accession>
<name>A0AAV7YUG0_9EUKA</name>
<dbReference type="AlphaFoldDB" id="A0AAV7YUG0"/>
<sequence>MSDLIYIFKVIFVGDMAVGKSSILSRFIDNKFSTDIPNTVGVQFRNKMFEITNQKISIHIWDTAGEEKFRAVTRSYYRETVCVFLVYDVTRRETFNSLQGWLNDAREYSHPNAIITLIGNKIDMGTREVTQNEGVKFSQKHGLNYFETSAKDGINIEKSCSDTIGYIYQRVQDGDFDDYVKKQKLELSESFLNQDLDIYENGGNEEKKSSKCC</sequence>
<keyword evidence="3" id="KW-0342">GTP-binding</keyword>
<dbReference type="GO" id="GO:0005525">
    <property type="term" value="F:GTP binding"/>
    <property type="evidence" value="ECO:0007669"/>
    <property type="project" value="UniProtKB-KW"/>
</dbReference>
<evidence type="ECO:0000256" key="3">
    <source>
        <dbReference type="ARBA" id="ARBA00023134"/>
    </source>
</evidence>
<evidence type="ECO:0000256" key="1">
    <source>
        <dbReference type="ARBA" id="ARBA00006270"/>
    </source>
</evidence>
<reference evidence="5" key="1">
    <citation type="submission" date="2022-08" db="EMBL/GenBank/DDBJ databases">
        <title>Novel sulphate-reducing endosymbionts in the free-living metamonad Anaeramoeba.</title>
        <authorList>
            <person name="Jerlstrom-Hultqvist J."/>
            <person name="Cepicka I."/>
            <person name="Gallot-Lavallee L."/>
            <person name="Salas-Leiva D."/>
            <person name="Curtis B.A."/>
            <person name="Zahonova K."/>
            <person name="Pipaliya S."/>
            <person name="Dacks J."/>
            <person name="Roger A.J."/>
        </authorList>
    </citation>
    <scope>NUCLEOTIDE SEQUENCE</scope>
    <source>
        <strain evidence="5">Busselton2</strain>
    </source>
</reference>
<dbReference type="EMBL" id="JANTQA010000048">
    <property type="protein sequence ID" value="KAJ3431034.1"/>
    <property type="molecule type" value="Genomic_DNA"/>
</dbReference>
<dbReference type="InterPro" id="IPR005225">
    <property type="entry name" value="Small_GTP-bd"/>
</dbReference>
<dbReference type="PRINTS" id="PR00449">
    <property type="entry name" value="RASTRNSFRMNG"/>
</dbReference>
<gene>
    <name evidence="5" type="ORF">M0812_02710</name>
</gene>
<comment type="caution">
    <text evidence="5">The sequence shown here is derived from an EMBL/GenBank/DDBJ whole genome shotgun (WGS) entry which is preliminary data.</text>
</comment>
<dbReference type="GO" id="GO:0003924">
    <property type="term" value="F:GTPase activity"/>
    <property type="evidence" value="ECO:0007669"/>
    <property type="project" value="InterPro"/>
</dbReference>
<dbReference type="Proteomes" id="UP001146793">
    <property type="component" value="Unassembled WGS sequence"/>
</dbReference>
<dbReference type="SMART" id="SM00176">
    <property type="entry name" value="RAN"/>
    <property type="match status" value="1"/>
</dbReference>
<dbReference type="PANTHER" id="PTHR47979">
    <property type="entry name" value="DRAB11-RELATED"/>
    <property type="match status" value="1"/>
</dbReference>
<dbReference type="InterPro" id="IPR027417">
    <property type="entry name" value="P-loop_NTPase"/>
</dbReference>
<comment type="similarity">
    <text evidence="1">Belongs to the small GTPase superfamily. Rab family.</text>
</comment>
<proteinExistence type="inferred from homology"/>
<evidence type="ECO:0000256" key="2">
    <source>
        <dbReference type="ARBA" id="ARBA00022741"/>
    </source>
</evidence>
<dbReference type="SUPFAM" id="SSF52540">
    <property type="entry name" value="P-loop containing nucleoside triphosphate hydrolases"/>
    <property type="match status" value="1"/>
</dbReference>
<protein>
    <submittedName>
        <fullName evidence="5">Rab2a member ras oncogene family</fullName>
    </submittedName>
</protein>
<dbReference type="InterPro" id="IPR001806">
    <property type="entry name" value="Small_GTPase"/>
</dbReference>
<dbReference type="SMART" id="SM00175">
    <property type="entry name" value="RAB"/>
    <property type="match status" value="1"/>
</dbReference>
<dbReference type="FunFam" id="3.40.50.300:FF:001129">
    <property type="entry name" value="ras-related protein Rab-44 isoform X2"/>
    <property type="match status" value="1"/>
</dbReference>
<evidence type="ECO:0000313" key="6">
    <source>
        <dbReference type="Proteomes" id="UP001146793"/>
    </source>
</evidence>
<dbReference type="Pfam" id="PF00071">
    <property type="entry name" value="Ras"/>
    <property type="match status" value="1"/>
</dbReference>
<dbReference type="CDD" id="cd00154">
    <property type="entry name" value="Rab"/>
    <property type="match status" value="1"/>
</dbReference>
<dbReference type="SMART" id="SM00173">
    <property type="entry name" value="RAS"/>
    <property type="match status" value="1"/>
</dbReference>